<gene>
    <name evidence="1" type="primary">jg16003</name>
    <name evidence="1" type="ORF">PAEG_LOCUS27277</name>
</gene>
<dbReference type="EMBL" id="CAKXAJ010026487">
    <property type="protein sequence ID" value="CAH2268978.1"/>
    <property type="molecule type" value="Genomic_DNA"/>
</dbReference>
<evidence type="ECO:0000313" key="1">
    <source>
        <dbReference type="EMBL" id="CAH2268978.1"/>
    </source>
</evidence>
<name>A0A8S4SMU6_9NEOP</name>
<keyword evidence="2" id="KW-1185">Reference proteome</keyword>
<comment type="caution">
    <text evidence="1">The sequence shown here is derived from an EMBL/GenBank/DDBJ whole genome shotgun (WGS) entry which is preliminary data.</text>
</comment>
<organism evidence="1 2">
    <name type="scientific">Pararge aegeria aegeria</name>
    <dbReference type="NCBI Taxonomy" id="348720"/>
    <lineage>
        <taxon>Eukaryota</taxon>
        <taxon>Metazoa</taxon>
        <taxon>Ecdysozoa</taxon>
        <taxon>Arthropoda</taxon>
        <taxon>Hexapoda</taxon>
        <taxon>Insecta</taxon>
        <taxon>Pterygota</taxon>
        <taxon>Neoptera</taxon>
        <taxon>Endopterygota</taxon>
        <taxon>Lepidoptera</taxon>
        <taxon>Glossata</taxon>
        <taxon>Ditrysia</taxon>
        <taxon>Papilionoidea</taxon>
        <taxon>Nymphalidae</taxon>
        <taxon>Satyrinae</taxon>
        <taxon>Satyrini</taxon>
        <taxon>Parargina</taxon>
        <taxon>Pararge</taxon>
    </lineage>
</organism>
<protein>
    <submittedName>
        <fullName evidence="1">Jg16003 protein</fullName>
    </submittedName>
</protein>
<sequence length="224" mass="25434">MPAPVARGCKLDLAIYLGTDQLVGTIFSAFGTPSTRFHHIDPLPDTGLLPKLEGFRPSANLLTHAFENIMERTLRYRVRYSKTTPRLRASKFCAKVTDCVPRARRLPAIYSSLEPHVHTCYYLTVDLYALERLRLGLLPGRTGQTCRYTSTYLYELRQTMMLEEIKKLLVGTMVGYEVALFLDFLLAEPITSAAGTTLKTLTAWDLMLAGRRVRYRNKVELRLA</sequence>
<dbReference type="AlphaFoldDB" id="A0A8S4SMU6"/>
<reference evidence="1" key="1">
    <citation type="submission" date="2022-03" db="EMBL/GenBank/DDBJ databases">
        <authorList>
            <person name="Lindestad O."/>
        </authorList>
    </citation>
    <scope>NUCLEOTIDE SEQUENCE</scope>
</reference>
<proteinExistence type="predicted"/>
<accession>A0A8S4SMU6</accession>
<dbReference type="Proteomes" id="UP000838756">
    <property type="component" value="Unassembled WGS sequence"/>
</dbReference>
<evidence type="ECO:0000313" key="2">
    <source>
        <dbReference type="Proteomes" id="UP000838756"/>
    </source>
</evidence>